<protein>
    <submittedName>
        <fullName evidence="1">Uncharacterized protein</fullName>
    </submittedName>
</protein>
<evidence type="ECO:0000313" key="1">
    <source>
        <dbReference type="EMBL" id="MFC4512560.1"/>
    </source>
</evidence>
<dbReference type="EMBL" id="JBHSFS010000002">
    <property type="protein sequence ID" value="MFC4512560.1"/>
    <property type="molecule type" value="Genomic_DNA"/>
</dbReference>
<comment type="caution">
    <text evidence="1">The sequence shown here is derived from an EMBL/GenBank/DDBJ whole genome shotgun (WGS) entry which is preliminary data.</text>
</comment>
<evidence type="ECO:0000313" key="2">
    <source>
        <dbReference type="Proteomes" id="UP001595990"/>
    </source>
</evidence>
<accession>A0ABV9BEV1</accession>
<reference evidence="2" key="1">
    <citation type="journal article" date="2019" name="Int. J. Syst. Evol. Microbiol.">
        <title>The Global Catalogue of Microorganisms (GCM) 10K type strain sequencing project: providing services to taxonomists for standard genome sequencing and annotation.</title>
        <authorList>
            <consortium name="The Broad Institute Genomics Platform"/>
            <consortium name="The Broad Institute Genome Sequencing Center for Infectious Disease"/>
            <person name="Wu L."/>
            <person name="Ma J."/>
        </authorList>
    </citation>
    <scope>NUCLEOTIDE SEQUENCE [LARGE SCALE GENOMIC DNA]</scope>
    <source>
        <strain evidence="2">CECT 8064</strain>
    </source>
</reference>
<dbReference type="Gene3D" id="1.20.58.760">
    <property type="entry name" value="Peptidase M41"/>
    <property type="match status" value="1"/>
</dbReference>
<gene>
    <name evidence="1" type="ORF">ACFPEN_06395</name>
</gene>
<dbReference type="Proteomes" id="UP001595990">
    <property type="component" value="Unassembled WGS sequence"/>
</dbReference>
<dbReference type="RefSeq" id="WP_417922478.1">
    <property type="nucleotide sequence ID" value="NZ_JBHSFS010000002.1"/>
</dbReference>
<dbReference type="InterPro" id="IPR037219">
    <property type="entry name" value="Peptidase_M41-like"/>
</dbReference>
<name>A0ABV9BEV1_9ACTN</name>
<keyword evidence="2" id="KW-1185">Reference proteome</keyword>
<sequence length="161" mass="17539">MTAKSLAVRDALGFSADQYREWVAAHELGHAIASIGAGERVKEIEIVLDRDGPVMGRTVLSRWGRRDRMAALVGLHGGHVADELWLRARGLWSPERSAICQSSSRRDYEQISQLAESGTESAAAASAARRHIETNWSTFLAGLNFLATSSRLPGRALRVSA</sequence>
<organism evidence="1 2">
    <name type="scientific">Streptomyces ehimensis</name>
    <dbReference type="NCBI Taxonomy" id="68195"/>
    <lineage>
        <taxon>Bacteria</taxon>
        <taxon>Bacillati</taxon>
        <taxon>Actinomycetota</taxon>
        <taxon>Actinomycetes</taxon>
        <taxon>Kitasatosporales</taxon>
        <taxon>Streptomycetaceae</taxon>
        <taxon>Streptomyces</taxon>
    </lineage>
</organism>
<dbReference type="SUPFAM" id="SSF140990">
    <property type="entry name" value="FtsH protease domain-like"/>
    <property type="match status" value="1"/>
</dbReference>
<proteinExistence type="predicted"/>